<dbReference type="InterPro" id="IPR034641">
    <property type="entry name" value="RGL11"/>
</dbReference>
<accession>A0A6N4SQ29</accession>
<dbReference type="InterPro" id="IPR044023">
    <property type="entry name" value="Ig_7"/>
</dbReference>
<protein>
    <submittedName>
        <fullName evidence="4">CHU large protein candidate rhamnogalacturonan lyase, polysaccharide lyase family 11 protein</fullName>
        <ecNumber evidence="4">3.2.1.-</ecNumber>
    </submittedName>
</protein>
<organism evidence="4 5">
    <name type="scientific">Cytophaga hutchinsonii (strain ATCC 33406 / DSM 1761 / CIP 103989 / NBRC 15051 / NCIMB 9469 / D465)</name>
    <dbReference type="NCBI Taxonomy" id="269798"/>
    <lineage>
        <taxon>Bacteria</taxon>
        <taxon>Pseudomonadati</taxon>
        <taxon>Bacteroidota</taxon>
        <taxon>Cytophagia</taxon>
        <taxon>Cytophagales</taxon>
        <taxon>Cytophagaceae</taxon>
        <taxon>Cytophaga</taxon>
    </lineage>
</organism>
<dbReference type="InterPro" id="IPR026444">
    <property type="entry name" value="Secre_tail"/>
</dbReference>
<dbReference type="InterPro" id="IPR041624">
    <property type="entry name" value="RGI_lyase"/>
</dbReference>
<dbReference type="GO" id="GO:0016798">
    <property type="term" value="F:hydrolase activity, acting on glycosyl bonds"/>
    <property type="evidence" value="ECO:0007669"/>
    <property type="project" value="UniProtKB-KW"/>
</dbReference>
<feature type="domain" description="Rhamnogalacturonan lyase family 11 C-terminal" evidence="3">
    <location>
        <begin position="119"/>
        <end position="615"/>
    </location>
</feature>
<dbReference type="RefSeq" id="WP_011584547.1">
    <property type="nucleotide sequence ID" value="NC_008255.1"/>
</dbReference>
<dbReference type="InterPro" id="IPR013783">
    <property type="entry name" value="Ig-like_fold"/>
</dbReference>
<reference evidence="4 5" key="1">
    <citation type="journal article" date="2007" name="Appl. Environ. Microbiol.">
        <title>Genome sequence of the cellulolytic gliding bacterium Cytophaga hutchinsonii.</title>
        <authorList>
            <person name="Xie G."/>
            <person name="Bruce D.C."/>
            <person name="Challacombe J.F."/>
            <person name="Chertkov O."/>
            <person name="Detter J.C."/>
            <person name="Gilna P."/>
            <person name="Han C.S."/>
            <person name="Lucas S."/>
            <person name="Misra M."/>
            <person name="Myers G.L."/>
            <person name="Richardson P."/>
            <person name="Tapia R."/>
            <person name="Thayer N."/>
            <person name="Thompson L.S."/>
            <person name="Brettin T.S."/>
            <person name="Henrissat B."/>
            <person name="Wilson D.B."/>
            <person name="McBride M.J."/>
        </authorList>
    </citation>
    <scope>NUCLEOTIDE SEQUENCE [LARGE SCALE GENOMIC DNA]</scope>
    <source>
        <strain evidence="5">ATCC 33406 / DSM 1761 / CIP 103989 / NBRC 15051 / NCIMB 9469 / D465</strain>
    </source>
</reference>
<evidence type="ECO:0000259" key="2">
    <source>
        <dbReference type="Pfam" id="PF19081"/>
    </source>
</evidence>
<feature type="domain" description="Rhamnogalacturonan I lyase beta-sheet" evidence="1">
    <location>
        <begin position="32"/>
        <end position="115"/>
    </location>
</feature>
<dbReference type="Pfam" id="PF18370">
    <property type="entry name" value="RGI_lyase"/>
    <property type="match status" value="1"/>
</dbReference>
<keyword evidence="4" id="KW-0326">Glycosidase</keyword>
<dbReference type="NCBIfam" id="TIGR04183">
    <property type="entry name" value="Por_Secre_tail"/>
    <property type="match status" value="1"/>
</dbReference>
<dbReference type="EMBL" id="CP000383">
    <property type="protein sequence ID" value="ABG58432.1"/>
    <property type="molecule type" value="Genomic_DNA"/>
</dbReference>
<keyword evidence="5" id="KW-1185">Reference proteome</keyword>
<name>A0A6N4SQ29_CYTH3</name>
<keyword evidence="4" id="KW-0378">Hydrolase</keyword>
<evidence type="ECO:0000259" key="1">
    <source>
        <dbReference type="Pfam" id="PF18370"/>
    </source>
</evidence>
<dbReference type="Proteomes" id="UP000001822">
    <property type="component" value="Chromosome"/>
</dbReference>
<dbReference type="Gene3D" id="2.60.40.10">
    <property type="entry name" value="Immunoglobulins"/>
    <property type="match status" value="4"/>
</dbReference>
<gene>
    <name evidence="4" type="ordered locus">CHU_1157</name>
</gene>
<dbReference type="GO" id="GO:0016829">
    <property type="term" value="F:lyase activity"/>
    <property type="evidence" value="ECO:0007669"/>
    <property type="project" value="UniProtKB-KW"/>
</dbReference>
<dbReference type="Pfam" id="PF13895">
    <property type="entry name" value="Ig_2"/>
    <property type="match status" value="1"/>
</dbReference>
<dbReference type="PANTHER" id="PTHR43118">
    <property type="entry name" value="RHAMNOGALACTURONAN LYASE (EUROFUNG)"/>
    <property type="match status" value="1"/>
</dbReference>
<proteinExistence type="predicted"/>
<dbReference type="InterPro" id="IPR049366">
    <property type="entry name" value="RGL11_C"/>
</dbReference>
<dbReference type="Pfam" id="PF21348">
    <property type="entry name" value="RGL11_C"/>
    <property type="match status" value="1"/>
</dbReference>
<dbReference type="EC" id="3.2.1.-" evidence="4"/>
<sequence>MKEFYILSTLKRIIFIIFLSGITFQHTFAQYQMEQLNRGVVAVSMGGTKVFVSWRWLGTEDNITFNLYRNGTKINSTPLTVSNYTDNAGSTSASYTVKAIVNGVEQAASEAATPWAQKYYTLPLNVPAGGTTPTGEAYTYSPNDCSVGDVDGDGTLEIVVKWDPSNAKDNSQSGYTGNVYIDCYTMKGVFLWRIDLGKNIRAGAHYTQFLVYDFDGDGKAEMACKTADGTKDGKGVVIGSATADYRNSSGYILSGPEFLTVFNGKTGAAMATANYTPGRGTVSSWGDNYGNRVDRFIATVAYLDGQRPSMVFGRGYYTRLVRSAWDFRNGQLTQRWIFDSNASGNGSYAGMGNHQMTVGDVDGDGRQEVCNGSSAVDNDGKGLYSNGLGHGDALHMSDMDPDRPGQEVWQCHEEPKKYGNNGLAFKDAKTGQPIWSLGGGDQGDIGRCMAGDIDPRYKGYEVWGSSGSLYTCKGVAIGTSKPSVNFGVYWDGDLQRELLDGAKLDEWDYVNNRMNRLATLYDASYGGGTPCNTTKATPNISGDLFGDWREEIILHSADNKNLLIYTTTIPSDYKFRTLLHDPQYRVAIAWQNAAYNQPPHLSYYLGTDMATPAKPDITIVGNNTTGCVPAIAVPSTAFCAGGSVLMTATTGTSYKWFNGTSQVGTAATYTATTAGNYTVEVTNASGCKATSIPVTITVNTLPVITPYVKIDANAWTSSSTAAVCEADTVNFGPHPNVASGWSWTGPNNFNSSLRNPVLTAITATQAGTYKATYTDANGCKTTSDFILQVSKPTAAITVSAASFCPGGSAVLTASTGTTYKWFKGTTALGTASTQTVTEAGAYTVEVTNAAGCKATSAPSTVTLSTPQATPTITATVTSFCPGGSAVLTASTGTTYKWFKGTTALGTASTQTVTEAGAYTVEVTNAAGCKATSAPSTVTLSTPQATPTITATATSFCAGGSAVLTASTGTTYKWFKGTTALGTASTQTVTEAGAYTVEVTNASGCKATSAVTQITLNAAPPAIITASATSFCAGGSAVLTASTGTTYKWFKGTTALGTASTQTVTEAGAYTVEVTNASGCKATSAVTQILTTQPSAWYADTDGDGKGDPAVTMTACTQPAGYVATAGDGCPADAGKIAAGNCGCGNTETSCLDCAGVVNGMAVLDNCNICVGGNTGKSACVTTATVNGSAANIQVIPQPFDGTTTITVYNIGMIQSITIISASGAIVETRQGLSTDEITIGESLAAGLYSVIITTENGMYTTRIVKK</sequence>
<dbReference type="PANTHER" id="PTHR43118:SF1">
    <property type="entry name" value="RHAMNOGALACTURONAN LYASE (EUROFUNG)"/>
    <property type="match status" value="1"/>
</dbReference>
<keyword evidence="4" id="KW-0456">Lyase</keyword>
<evidence type="ECO:0000259" key="3">
    <source>
        <dbReference type="Pfam" id="PF21348"/>
    </source>
</evidence>
<evidence type="ECO:0000313" key="4">
    <source>
        <dbReference type="EMBL" id="ABG58432.1"/>
    </source>
</evidence>
<feature type="domain" description="Ig-like" evidence="2">
    <location>
        <begin position="944"/>
        <end position="1019"/>
    </location>
</feature>
<dbReference type="CDD" id="cd10318">
    <property type="entry name" value="RGL11"/>
    <property type="match status" value="1"/>
</dbReference>
<dbReference type="AlphaFoldDB" id="A0A6N4SQ29"/>
<evidence type="ECO:0000313" key="5">
    <source>
        <dbReference type="Proteomes" id="UP000001822"/>
    </source>
</evidence>
<dbReference type="KEGG" id="chu:CHU_1157"/>
<dbReference type="SUPFAM" id="SSF69318">
    <property type="entry name" value="Integrin alpha N-terminal domain"/>
    <property type="match status" value="1"/>
</dbReference>
<dbReference type="InterPro" id="IPR028994">
    <property type="entry name" value="Integrin_alpha_N"/>
</dbReference>
<dbReference type="Pfam" id="PF19081">
    <property type="entry name" value="Ig_7"/>
    <property type="match status" value="1"/>
</dbReference>